<dbReference type="AlphaFoldDB" id="A0A2J6SWC1"/>
<dbReference type="RefSeq" id="XP_024731983.1">
    <property type="nucleotide sequence ID" value="XM_024881144.1"/>
</dbReference>
<evidence type="ECO:0000313" key="2">
    <source>
        <dbReference type="Proteomes" id="UP000235371"/>
    </source>
</evidence>
<dbReference type="GeneID" id="36589221"/>
<evidence type="ECO:0000313" key="1">
    <source>
        <dbReference type="EMBL" id="PMD55079.1"/>
    </source>
</evidence>
<reference evidence="1 2" key="1">
    <citation type="submission" date="2016-04" db="EMBL/GenBank/DDBJ databases">
        <title>A degradative enzymes factory behind the ericoid mycorrhizal symbiosis.</title>
        <authorList>
            <consortium name="DOE Joint Genome Institute"/>
            <person name="Martino E."/>
            <person name="Morin E."/>
            <person name="Grelet G."/>
            <person name="Kuo A."/>
            <person name="Kohler A."/>
            <person name="Daghino S."/>
            <person name="Barry K."/>
            <person name="Choi C."/>
            <person name="Cichocki N."/>
            <person name="Clum A."/>
            <person name="Copeland A."/>
            <person name="Hainaut M."/>
            <person name="Haridas S."/>
            <person name="Labutti K."/>
            <person name="Lindquist E."/>
            <person name="Lipzen A."/>
            <person name="Khouja H.-R."/>
            <person name="Murat C."/>
            <person name="Ohm R."/>
            <person name="Olson A."/>
            <person name="Spatafora J."/>
            <person name="Veneault-Fourrey C."/>
            <person name="Henrissat B."/>
            <person name="Grigoriev I."/>
            <person name="Martin F."/>
            <person name="Perotto S."/>
        </authorList>
    </citation>
    <scope>NUCLEOTIDE SEQUENCE [LARGE SCALE GENOMIC DNA]</scope>
    <source>
        <strain evidence="1 2">E</strain>
    </source>
</reference>
<dbReference type="EMBL" id="KZ613856">
    <property type="protein sequence ID" value="PMD55079.1"/>
    <property type="molecule type" value="Genomic_DNA"/>
</dbReference>
<protein>
    <submittedName>
        <fullName evidence="1">Uncharacterized protein</fullName>
    </submittedName>
</protein>
<sequence>MINQYERANAPGCETLHLGPQFRYERSRVQIKKNRHDACARRAHLNFQRCNNSPKLEASTCAMWAGNLLETSGEGKVVRGRVASLYVQPSSQEWGEWLECQRRLVNSIIGQAHLGAVVPILPSSRASKCVPRGWNPSFRRGASILLCGGGSSSHFEEGHGGRQSQFPTVVNKCSILFLFPVHYSI</sequence>
<dbReference type="Proteomes" id="UP000235371">
    <property type="component" value="Unassembled WGS sequence"/>
</dbReference>
<dbReference type="InParanoid" id="A0A2J6SWC1"/>
<proteinExistence type="predicted"/>
<keyword evidence="2" id="KW-1185">Reference proteome</keyword>
<accession>A0A2J6SWC1</accession>
<organism evidence="1 2">
    <name type="scientific">Hyaloscypha bicolor E</name>
    <dbReference type="NCBI Taxonomy" id="1095630"/>
    <lineage>
        <taxon>Eukaryota</taxon>
        <taxon>Fungi</taxon>
        <taxon>Dikarya</taxon>
        <taxon>Ascomycota</taxon>
        <taxon>Pezizomycotina</taxon>
        <taxon>Leotiomycetes</taxon>
        <taxon>Helotiales</taxon>
        <taxon>Hyaloscyphaceae</taxon>
        <taxon>Hyaloscypha</taxon>
        <taxon>Hyaloscypha bicolor</taxon>
    </lineage>
</organism>
<name>A0A2J6SWC1_9HELO</name>
<gene>
    <name evidence="1" type="ORF">K444DRAFT_617522</name>
</gene>